<protein>
    <recommendedName>
        <fullName evidence="3">Probable nitronate monooxygenase</fullName>
    </recommendedName>
</protein>
<dbReference type="EMBL" id="CP162551">
    <property type="protein sequence ID" value="XDI37993.1"/>
    <property type="molecule type" value="Genomic_DNA"/>
</dbReference>
<evidence type="ECO:0000256" key="5">
    <source>
        <dbReference type="ARBA" id="ARBA00022643"/>
    </source>
</evidence>
<evidence type="ECO:0000256" key="6">
    <source>
        <dbReference type="ARBA" id="ARBA00023002"/>
    </source>
</evidence>
<evidence type="ECO:0000256" key="3">
    <source>
        <dbReference type="ARBA" id="ARBA00013457"/>
    </source>
</evidence>
<sequence length="316" mass="34192">MNEKWKKIMDGVSIPVIAAPMFLVSSPALVIESCKKGIIGSFPLLNARTSDLLEEWILDIKQQLKTFQEETGKQAAPWAVNFIAHSSNKRLEGDLELIKKYQPPIVITSLGHPGAVLEVVHSYGGLVISDVSNLKHARKAATTGVDGLILVCGGAGGHAGEINPFAFLGAVKKFWDGVTILAGSISTGKDVLAAEVMGADFAYMGTRFISTKESVATDAYKEMLVTSSLDDLIYTDAFSGVRANYLIPSLVREGIDPSSLKSKQTVDLDHLVDAKAWRDIWSAGQGVTVIEKEETVSELVDGLKREYDEALHSMNK</sequence>
<dbReference type="Gene3D" id="3.20.20.70">
    <property type="entry name" value="Aldolase class I"/>
    <property type="match status" value="1"/>
</dbReference>
<dbReference type="Pfam" id="PF03060">
    <property type="entry name" value="NMO"/>
    <property type="match status" value="1"/>
</dbReference>
<reference evidence="9" key="1">
    <citation type="submission" date="2024-07" db="EMBL/GenBank/DDBJ databases">
        <title>Identification and characteristics of an arsenic-resistant bacterial isolate, which belongs to a novel species.</title>
        <authorList>
            <person name="Juszczyk A."/>
            <person name="Kowalczyk A."/>
            <person name="Was K."/>
            <person name="Kosowicz W."/>
            <person name="Budzyn A."/>
            <person name="Latowski D."/>
        </authorList>
    </citation>
    <scope>NUCLEOTIDE SEQUENCE</scope>
    <source>
        <strain evidence="9">As8PL</strain>
    </source>
</reference>
<keyword evidence="8" id="KW-1133">Transmembrane helix</keyword>
<evidence type="ECO:0000256" key="1">
    <source>
        <dbReference type="ARBA" id="ARBA00003535"/>
    </source>
</evidence>
<evidence type="ECO:0000256" key="4">
    <source>
        <dbReference type="ARBA" id="ARBA00022630"/>
    </source>
</evidence>
<accession>A0AB39BWB8</accession>
<feature type="transmembrane region" description="Helical" evidence="8">
    <location>
        <begin position="12"/>
        <end position="31"/>
    </location>
</feature>
<proteinExistence type="inferred from homology"/>
<name>A0AB39BWB8_9BACI</name>
<dbReference type="InterPro" id="IPR004136">
    <property type="entry name" value="NMO"/>
</dbReference>
<keyword evidence="6 9" id="KW-0560">Oxidoreductase</keyword>
<evidence type="ECO:0000256" key="2">
    <source>
        <dbReference type="ARBA" id="ARBA00009881"/>
    </source>
</evidence>
<keyword evidence="5" id="KW-0288">FMN</keyword>
<comment type="function">
    <text evidence="1">Nitronate monooxygenase that uses molecular oxygen to catalyze the oxidative denitrification of alkyl nitronates. Acts on propionate 3-nitronate (P3N), the presumed physiological substrate. Probably functions in the detoxification of P3N, a metabolic poison produced by plants and fungi as a defense mechanism.</text>
</comment>
<dbReference type="FunFam" id="3.20.20.70:FF:000210">
    <property type="entry name" value="2-nitropropane dioxygenase"/>
    <property type="match status" value="1"/>
</dbReference>
<organism evidence="9">
    <name type="scientific">Alkalihalophilus sp. As8PL</name>
    <dbReference type="NCBI Taxonomy" id="3237103"/>
    <lineage>
        <taxon>Bacteria</taxon>
        <taxon>Bacillati</taxon>
        <taxon>Bacillota</taxon>
        <taxon>Bacilli</taxon>
        <taxon>Bacillales</taxon>
        <taxon>Bacillaceae</taxon>
        <taxon>Alkalihalophilus</taxon>
    </lineage>
</organism>
<keyword evidence="4" id="KW-0285">Flavoprotein</keyword>
<dbReference type="RefSeq" id="WP_368505318.1">
    <property type="nucleotide sequence ID" value="NZ_CP162551.1"/>
</dbReference>
<dbReference type="CDD" id="cd04730">
    <property type="entry name" value="NPD_like"/>
    <property type="match status" value="1"/>
</dbReference>
<evidence type="ECO:0000256" key="8">
    <source>
        <dbReference type="SAM" id="Phobius"/>
    </source>
</evidence>
<dbReference type="AlphaFoldDB" id="A0AB39BWB8"/>
<dbReference type="SUPFAM" id="SSF51412">
    <property type="entry name" value="Inosine monophosphate dehydrogenase (IMPDH)"/>
    <property type="match status" value="1"/>
</dbReference>
<evidence type="ECO:0000313" key="9">
    <source>
        <dbReference type="EMBL" id="XDI37993.1"/>
    </source>
</evidence>
<keyword evidence="8" id="KW-0812">Transmembrane</keyword>
<dbReference type="PANTHER" id="PTHR42747:SF4">
    <property type="entry name" value="BLR1330 PROTEIN"/>
    <property type="match status" value="1"/>
</dbReference>
<dbReference type="InterPro" id="IPR013785">
    <property type="entry name" value="Aldolase_TIM"/>
</dbReference>
<gene>
    <name evidence="9" type="ORF">AB3N04_06655</name>
</gene>
<evidence type="ECO:0000256" key="7">
    <source>
        <dbReference type="ARBA" id="ARBA00023033"/>
    </source>
</evidence>
<keyword evidence="8" id="KW-0472">Membrane</keyword>
<dbReference type="PANTHER" id="PTHR42747">
    <property type="entry name" value="NITRONATE MONOOXYGENASE-RELATED"/>
    <property type="match status" value="1"/>
</dbReference>
<comment type="similarity">
    <text evidence="2">Belongs to the nitronate monooxygenase family. NMO class I subfamily.</text>
</comment>
<keyword evidence="7" id="KW-0503">Monooxygenase</keyword>
<dbReference type="GO" id="GO:0018580">
    <property type="term" value="F:nitronate monooxygenase activity"/>
    <property type="evidence" value="ECO:0007669"/>
    <property type="project" value="InterPro"/>
</dbReference>